<name>S4XBT5_9CORY</name>
<keyword evidence="3" id="KW-0645">Protease</keyword>
<evidence type="ECO:0000256" key="2">
    <source>
        <dbReference type="ARBA" id="ARBA00022801"/>
    </source>
</evidence>
<dbReference type="MEROPS" id="S13.004"/>
<dbReference type="eggNOG" id="COG2027">
    <property type="taxonomic scope" value="Bacteria"/>
</dbReference>
<dbReference type="HOGENOM" id="CLU_017692_0_0_11"/>
<dbReference type="STRING" id="1200352.A606_01930"/>
<keyword evidence="2" id="KW-0378">Hydrolase</keyword>
<dbReference type="Gene3D" id="3.40.710.10">
    <property type="entry name" value="DD-peptidase/beta-lactamase superfamily"/>
    <property type="match status" value="2"/>
</dbReference>
<dbReference type="InterPro" id="IPR012338">
    <property type="entry name" value="Beta-lactam/transpept-like"/>
</dbReference>
<dbReference type="InterPro" id="IPR000667">
    <property type="entry name" value="Peptidase_S13"/>
</dbReference>
<dbReference type="GO" id="GO:0000270">
    <property type="term" value="P:peptidoglycan metabolic process"/>
    <property type="evidence" value="ECO:0007669"/>
    <property type="project" value="TreeGrafter"/>
</dbReference>
<dbReference type="PANTHER" id="PTHR30023">
    <property type="entry name" value="D-ALANYL-D-ALANINE CARBOXYPEPTIDASE"/>
    <property type="match status" value="1"/>
</dbReference>
<accession>S4XBT5</accession>
<proteinExistence type="inferred from homology"/>
<dbReference type="Proteomes" id="UP000014809">
    <property type="component" value="Chromosome"/>
</dbReference>
<dbReference type="NCBIfam" id="TIGR00666">
    <property type="entry name" value="PBP4"/>
    <property type="match status" value="1"/>
</dbReference>
<dbReference type="EMBL" id="CP003696">
    <property type="protein sequence ID" value="AGP30041.1"/>
    <property type="molecule type" value="Genomic_DNA"/>
</dbReference>
<sequence length="465" mass="46056">MRRWIIGIVAFLVVVVAVVGAALVVANGRGTDVADAAEIPAAAPALVAAPVGDDATGDADATAAAEAVAAALAGPAADEALGQLSGVVTDVASGAELWSATPDTPLVPASVTKLTTATAALLTLPADDRVATTVLAGTTPGQVILKGDGDVTLSRTADSGFFTDAASIEDLAAQAAAALGGQPVTSIVVDNSVRGGDLFNETWSTEDIEAGNVAPLGAVMIDAGRLDSSDNYSARSETPAGDVGRALAEALGAADVPVTVSDTPVAAAEGDPLATVYSAPLGTRIRDMLLYSDNLLAEAVGREVAAARNQQQTFDGATAAVLDTLSDAGVDVSGAVLKDCSGMSADNRLTARILDGVLALAAGAPVAEDVTLTGDPAELRLLFDALPVAGADGTLADRYLSGSGAEAAAGRVRAKTGTLDGVNTLAGTVTTDSGRVLTFAFLSNGSDQEAGRAALDRLAAALREA</sequence>
<evidence type="ECO:0000313" key="3">
    <source>
        <dbReference type="EMBL" id="AGP30041.1"/>
    </source>
</evidence>
<keyword evidence="4" id="KW-1185">Reference proteome</keyword>
<comment type="similarity">
    <text evidence="1">Belongs to the peptidase S13 family.</text>
</comment>
<dbReference type="GO" id="GO:0004185">
    <property type="term" value="F:serine-type carboxypeptidase activity"/>
    <property type="evidence" value="ECO:0007669"/>
    <property type="project" value="InterPro"/>
</dbReference>
<dbReference type="PRINTS" id="PR00922">
    <property type="entry name" value="DADACBPTASE3"/>
</dbReference>
<dbReference type="KEGG" id="cter:A606_01930"/>
<organism evidence="3 4">
    <name type="scientific">Corynebacterium terpenotabidum Y-11</name>
    <dbReference type="NCBI Taxonomy" id="1200352"/>
    <lineage>
        <taxon>Bacteria</taxon>
        <taxon>Bacillati</taxon>
        <taxon>Actinomycetota</taxon>
        <taxon>Actinomycetes</taxon>
        <taxon>Mycobacteriales</taxon>
        <taxon>Corynebacteriaceae</taxon>
        <taxon>Corynebacterium</taxon>
    </lineage>
</organism>
<evidence type="ECO:0000313" key="4">
    <source>
        <dbReference type="Proteomes" id="UP000014809"/>
    </source>
</evidence>
<dbReference type="SUPFAM" id="SSF56601">
    <property type="entry name" value="beta-lactamase/transpeptidase-like"/>
    <property type="match status" value="1"/>
</dbReference>
<protein>
    <submittedName>
        <fullName evidence="3">D-alanyl-D-alanine carboxypeptidase</fullName>
    </submittedName>
</protein>
<dbReference type="PANTHER" id="PTHR30023:SF0">
    <property type="entry name" value="PENICILLIN-SENSITIVE CARBOXYPEPTIDASE A"/>
    <property type="match status" value="1"/>
</dbReference>
<keyword evidence="3" id="KW-0121">Carboxypeptidase</keyword>
<evidence type="ECO:0000256" key="1">
    <source>
        <dbReference type="ARBA" id="ARBA00006096"/>
    </source>
</evidence>
<reference evidence="3 4" key="1">
    <citation type="submission" date="2012-06" db="EMBL/GenBank/DDBJ databases">
        <title>Complete genome sequence of Corynebacterium terpenotabidum Y-11 (=DSM 44721).</title>
        <authorList>
            <person name="Ruckert C."/>
            <person name="Albersmeier A."/>
            <person name="Al-Dilaimi A."/>
            <person name="Szczepanowski R."/>
            <person name="Kalinowski J."/>
        </authorList>
    </citation>
    <scope>NUCLEOTIDE SEQUENCE [LARGE SCALE GENOMIC DNA]</scope>
    <source>
        <strain evidence="3 4">Y-11</strain>
    </source>
</reference>
<gene>
    <name evidence="3" type="ORF">A606_01930</name>
</gene>
<dbReference type="PATRIC" id="fig|1200352.3.peg.392"/>
<dbReference type="Pfam" id="PF02113">
    <property type="entry name" value="Peptidase_S13"/>
    <property type="match status" value="2"/>
</dbReference>
<dbReference type="GO" id="GO:0006508">
    <property type="term" value="P:proteolysis"/>
    <property type="evidence" value="ECO:0007669"/>
    <property type="project" value="InterPro"/>
</dbReference>
<dbReference type="AlphaFoldDB" id="S4XBT5"/>